<dbReference type="Proteomes" id="UP000318626">
    <property type="component" value="Chromosome"/>
</dbReference>
<dbReference type="OrthoDB" id="9968601at2"/>
<gene>
    <name evidence="2" type="ORF">Pan97_20630</name>
</gene>
<dbReference type="RefSeq" id="WP_144972118.1">
    <property type="nucleotide sequence ID" value="NZ_CP036289.1"/>
</dbReference>
<accession>A0A518C768</accession>
<evidence type="ECO:0000313" key="3">
    <source>
        <dbReference type="Proteomes" id="UP000318626"/>
    </source>
</evidence>
<reference evidence="3" key="1">
    <citation type="submission" date="2019-02" db="EMBL/GenBank/DDBJ databases">
        <title>Deep-cultivation of Planctomycetes and their phenomic and genomic characterization uncovers novel biology.</title>
        <authorList>
            <person name="Wiegand S."/>
            <person name="Jogler M."/>
            <person name="Boedeker C."/>
            <person name="Pinto D."/>
            <person name="Vollmers J."/>
            <person name="Rivas-Marin E."/>
            <person name="Kohn T."/>
            <person name="Peeters S.H."/>
            <person name="Heuer A."/>
            <person name="Rast P."/>
            <person name="Oberbeckmann S."/>
            <person name="Bunk B."/>
            <person name="Jeske O."/>
            <person name="Meyerdierks A."/>
            <person name="Storesund J.E."/>
            <person name="Kallscheuer N."/>
            <person name="Luecker S."/>
            <person name="Lage O.M."/>
            <person name="Pohl T."/>
            <person name="Merkel B.J."/>
            <person name="Hornburger P."/>
            <person name="Mueller R.-W."/>
            <person name="Bruemmer F."/>
            <person name="Labrenz M."/>
            <person name="Spormann A.M."/>
            <person name="Op den Camp H."/>
            <person name="Overmann J."/>
            <person name="Amann R."/>
            <person name="Jetten M.S.M."/>
            <person name="Mascher T."/>
            <person name="Medema M.H."/>
            <person name="Devos D.P."/>
            <person name="Kaster A.-K."/>
            <person name="Ovreas L."/>
            <person name="Rohde M."/>
            <person name="Galperin M.Y."/>
            <person name="Jogler C."/>
        </authorList>
    </citation>
    <scope>NUCLEOTIDE SEQUENCE [LARGE SCALE GENOMIC DNA]</scope>
    <source>
        <strain evidence="3">Pan97</strain>
    </source>
</reference>
<keyword evidence="3" id="KW-1185">Reference proteome</keyword>
<evidence type="ECO:0000313" key="2">
    <source>
        <dbReference type="EMBL" id="QDU75042.1"/>
    </source>
</evidence>
<organism evidence="2 3">
    <name type="scientific">Bremerella volcania</name>
    <dbReference type="NCBI Taxonomy" id="2527984"/>
    <lineage>
        <taxon>Bacteria</taxon>
        <taxon>Pseudomonadati</taxon>
        <taxon>Planctomycetota</taxon>
        <taxon>Planctomycetia</taxon>
        <taxon>Pirellulales</taxon>
        <taxon>Pirellulaceae</taxon>
        <taxon>Bremerella</taxon>
    </lineage>
</organism>
<keyword evidence="1" id="KW-0472">Membrane</keyword>
<name>A0A518C768_9BACT</name>
<dbReference type="EMBL" id="CP036289">
    <property type="protein sequence ID" value="QDU75042.1"/>
    <property type="molecule type" value="Genomic_DNA"/>
</dbReference>
<feature type="transmembrane region" description="Helical" evidence="1">
    <location>
        <begin position="36"/>
        <end position="58"/>
    </location>
</feature>
<evidence type="ECO:0000256" key="1">
    <source>
        <dbReference type="SAM" id="Phobius"/>
    </source>
</evidence>
<dbReference type="KEGG" id="bvo:Pan97_20630"/>
<proteinExistence type="predicted"/>
<keyword evidence="1" id="KW-0812">Transmembrane</keyword>
<dbReference type="AlphaFoldDB" id="A0A518C768"/>
<protein>
    <submittedName>
        <fullName evidence="2">Uncharacterized protein</fullName>
    </submittedName>
</protein>
<keyword evidence="1" id="KW-1133">Transmembrane helix</keyword>
<sequence length="189" mass="21433">MRWTKWFSQPVTGVFSYLTKNPFWRRIMEGAVGSAIGAYLVIAFKAFVGILFVSSLILGPIIGWDSKQPETTALFAGAWTDKDKKYVLFTPSGKPWYELHLHGRPEGALGIILEHDDDLPDRNENLFQGEVYCLDHLGTTGRVLLTREPQNAIRIRVLCDGPAHNSFEIELRRSWPTEENENAEFIAIP</sequence>